<dbReference type="InterPro" id="IPR000594">
    <property type="entry name" value="ThiF_NAD_FAD-bd"/>
</dbReference>
<dbReference type="AlphaFoldDB" id="A0A7K3NH42"/>
<evidence type="ECO:0000259" key="2">
    <source>
        <dbReference type="Pfam" id="PF00899"/>
    </source>
</evidence>
<name>A0A7K3NH42_9BACT</name>
<protein>
    <submittedName>
        <fullName evidence="3">Thiamine biosynthesis protein ThiF</fullName>
    </submittedName>
</protein>
<keyword evidence="4" id="KW-1185">Reference proteome</keyword>
<comment type="caution">
    <text evidence="3">The sequence shown here is derived from an EMBL/GenBank/DDBJ whole genome shotgun (WGS) entry which is preliminary data.</text>
</comment>
<sequence length="267" mass="28208">MAGEFLNRAAPIFTEAGFAVLRDKVVAIAGLGGVGGGAFLALVRCGVTRFRLAENGVFDPPDMNRQAGAFGHTMGRPKLDVYVELARSINPGVELDCFPEGITGDNLERFLAGADAYVGVIDAEKGHEVKAMTPPLLQKHGLPMFTCGAIGFGSLLVAHEPGGMMPEEFWRLIKEKSDDSRGLLPSFLGDFFNRPAMDRIAGGAASGVIPTTAIGGLAANTLLACEVLVSLLRGTGLVDREPVFAPRFAMVDFLNQNMAVVDVSLGE</sequence>
<evidence type="ECO:0000313" key="4">
    <source>
        <dbReference type="Proteomes" id="UP000469724"/>
    </source>
</evidence>
<accession>A0A7K3NH42</accession>
<keyword evidence="1" id="KW-1133">Transmembrane helix</keyword>
<reference evidence="3 4" key="1">
    <citation type="submission" date="2020-02" db="EMBL/GenBank/DDBJ databases">
        <title>Comparative genomics of sulfur disproportionating microorganisms.</title>
        <authorList>
            <person name="Ward L.M."/>
            <person name="Bertran E."/>
            <person name="Johnston D.T."/>
        </authorList>
    </citation>
    <scope>NUCLEOTIDE SEQUENCE [LARGE SCALE GENOMIC DNA]</scope>
    <source>
        <strain evidence="3 4">DSM 3696</strain>
    </source>
</reference>
<dbReference type="InterPro" id="IPR035985">
    <property type="entry name" value="Ubiquitin-activating_enz"/>
</dbReference>
<keyword evidence="1" id="KW-0812">Transmembrane</keyword>
<dbReference type="Proteomes" id="UP000469724">
    <property type="component" value="Unassembled WGS sequence"/>
</dbReference>
<proteinExistence type="predicted"/>
<evidence type="ECO:0000256" key="1">
    <source>
        <dbReference type="SAM" id="Phobius"/>
    </source>
</evidence>
<dbReference type="InterPro" id="IPR045886">
    <property type="entry name" value="ThiF/MoeB/HesA"/>
</dbReference>
<dbReference type="GO" id="GO:0008641">
    <property type="term" value="F:ubiquitin-like modifier activating enzyme activity"/>
    <property type="evidence" value="ECO:0007669"/>
    <property type="project" value="InterPro"/>
</dbReference>
<dbReference type="EMBL" id="JAAGRQ010000005">
    <property type="protein sequence ID" value="NDY55512.1"/>
    <property type="molecule type" value="Genomic_DNA"/>
</dbReference>
<dbReference type="PANTHER" id="PTHR43267">
    <property type="entry name" value="TRNA THREONYLCARBAMOYLADENOSINE DEHYDRATASE"/>
    <property type="match status" value="1"/>
</dbReference>
<dbReference type="Gene3D" id="3.40.50.720">
    <property type="entry name" value="NAD(P)-binding Rossmann-like Domain"/>
    <property type="match status" value="1"/>
</dbReference>
<dbReference type="SUPFAM" id="SSF69572">
    <property type="entry name" value="Activating enzymes of the ubiquitin-like proteins"/>
    <property type="match status" value="1"/>
</dbReference>
<organism evidence="3 4">
    <name type="scientific">Desulfolutivibrio sulfodismutans</name>
    <dbReference type="NCBI Taxonomy" id="63561"/>
    <lineage>
        <taxon>Bacteria</taxon>
        <taxon>Pseudomonadati</taxon>
        <taxon>Thermodesulfobacteriota</taxon>
        <taxon>Desulfovibrionia</taxon>
        <taxon>Desulfovibrionales</taxon>
        <taxon>Desulfovibrionaceae</taxon>
        <taxon>Desulfolutivibrio</taxon>
    </lineage>
</organism>
<dbReference type="GO" id="GO:0061504">
    <property type="term" value="P:cyclic threonylcarbamoyladenosine biosynthetic process"/>
    <property type="evidence" value="ECO:0007669"/>
    <property type="project" value="TreeGrafter"/>
</dbReference>
<feature type="domain" description="THIF-type NAD/FAD binding fold" evidence="2">
    <location>
        <begin position="10"/>
        <end position="259"/>
    </location>
</feature>
<feature type="transmembrane region" description="Helical" evidence="1">
    <location>
        <begin position="25"/>
        <end position="43"/>
    </location>
</feature>
<dbReference type="Pfam" id="PF00899">
    <property type="entry name" value="ThiF"/>
    <property type="match status" value="1"/>
</dbReference>
<dbReference type="GO" id="GO:0061503">
    <property type="term" value="F:tRNA threonylcarbamoyladenosine dehydratase"/>
    <property type="evidence" value="ECO:0007669"/>
    <property type="project" value="TreeGrafter"/>
</dbReference>
<dbReference type="RefSeq" id="WP_163300568.1">
    <property type="nucleotide sequence ID" value="NZ_JAAGRQ010000005.1"/>
</dbReference>
<gene>
    <name evidence="3" type="ORF">G3N56_01970</name>
</gene>
<keyword evidence="1" id="KW-0472">Membrane</keyword>
<dbReference type="PANTHER" id="PTHR43267:SF1">
    <property type="entry name" value="TRNA THREONYLCARBAMOYLADENOSINE DEHYDRATASE"/>
    <property type="match status" value="1"/>
</dbReference>
<evidence type="ECO:0000313" key="3">
    <source>
        <dbReference type="EMBL" id="NDY55512.1"/>
    </source>
</evidence>